<dbReference type="AlphaFoldDB" id="C0W0K1"/>
<proteinExistence type="predicted"/>
<protein>
    <submittedName>
        <fullName evidence="1">Uncharacterized protein</fullName>
    </submittedName>
</protein>
<dbReference type="Proteomes" id="UP000010301">
    <property type="component" value="Unassembled WGS sequence"/>
</dbReference>
<evidence type="ECO:0000313" key="2">
    <source>
        <dbReference type="Proteomes" id="UP000010301"/>
    </source>
</evidence>
<dbReference type="HOGENOM" id="CLU_2766522_0_0_11"/>
<organism evidence="1 2">
    <name type="scientific">Gleimia coleocanis DSM 15436</name>
    <dbReference type="NCBI Taxonomy" id="525245"/>
    <lineage>
        <taxon>Bacteria</taxon>
        <taxon>Bacillati</taxon>
        <taxon>Actinomycetota</taxon>
        <taxon>Actinomycetes</taxon>
        <taxon>Actinomycetales</taxon>
        <taxon>Actinomycetaceae</taxon>
        <taxon>Gleimia</taxon>
    </lineage>
</organism>
<dbReference type="EMBL" id="ACFG01000030">
    <property type="protein sequence ID" value="EEH64060.1"/>
    <property type="molecule type" value="Genomic_DNA"/>
</dbReference>
<name>C0W0K1_9ACTO</name>
<keyword evidence="2" id="KW-1185">Reference proteome</keyword>
<evidence type="ECO:0000313" key="1">
    <source>
        <dbReference type="EMBL" id="EEH64060.1"/>
    </source>
</evidence>
<accession>C0W0K1</accession>
<comment type="caution">
    <text evidence="1">The sequence shown here is derived from an EMBL/GenBank/DDBJ whole genome shotgun (WGS) entry which is preliminary data.</text>
</comment>
<gene>
    <name evidence="1" type="ORF">HMPREF0044_1079</name>
</gene>
<dbReference type="STRING" id="525245.HMPREF0044_1079"/>
<sequence>MSMSIERFENITKLSQLRGMVLTEEEKAQVTIEDIEELFLRLNRSLSGVYYCADRLFGNIGWDEEYFYD</sequence>
<reference evidence="1 2" key="1">
    <citation type="submission" date="2009-01" db="EMBL/GenBank/DDBJ databases">
        <authorList>
            <person name="Qin X."/>
            <person name="Bachman B."/>
            <person name="Battles P."/>
            <person name="Bell A."/>
            <person name="Bess C."/>
            <person name="Bickham C."/>
            <person name="Chaboub L."/>
            <person name="Chen D."/>
            <person name="Coyle M."/>
            <person name="Deiros D.R."/>
            <person name="Dinh H."/>
            <person name="Forbes L."/>
            <person name="Fowler G."/>
            <person name="Francisco L."/>
            <person name="Fu Q."/>
            <person name="Gubbala S."/>
            <person name="Hale W."/>
            <person name="Han Y."/>
            <person name="Hemphill L."/>
            <person name="Highlander S.K."/>
            <person name="Hirani K."/>
            <person name="Hogues M."/>
            <person name="Jackson L."/>
            <person name="Jakkamsetti A."/>
            <person name="Javaid M."/>
            <person name="Jiang H."/>
            <person name="Korchina V."/>
            <person name="Kovar C."/>
            <person name="Lara F."/>
            <person name="Lee S."/>
            <person name="Mata R."/>
            <person name="Mathew T."/>
            <person name="Moen C."/>
            <person name="Morales K."/>
            <person name="Munidasa M."/>
            <person name="Nazareth L."/>
            <person name="Ngo R."/>
            <person name="Nguyen L."/>
            <person name="Okwuonu G."/>
            <person name="Ongeri F."/>
            <person name="Patil S."/>
            <person name="Petrosino J."/>
            <person name="Pham C."/>
            <person name="Pham P."/>
            <person name="Pu L.-L."/>
            <person name="Puazo M."/>
            <person name="Raj R."/>
            <person name="Reid J."/>
            <person name="Rouhana J."/>
            <person name="Saada N."/>
            <person name="Shang Y."/>
            <person name="Simmons D."/>
            <person name="Thornton R."/>
            <person name="Warren J."/>
            <person name="Weissenberger G."/>
            <person name="Zhang J."/>
            <person name="Zhang L."/>
            <person name="Zhou C."/>
            <person name="Zhu D."/>
            <person name="Muzny D."/>
            <person name="Worley K."/>
            <person name="Gibbs R."/>
        </authorList>
    </citation>
    <scope>NUCLEOTIDE SEQUENCE [LARGE SCALE GENOMIC DNA]</scope>
    <source>
        <strain evidence="1 2">DSM 15436</strain>
    </source>
</reference>